<dbReference type="SUPFAM" id="SSF141452">
    <property type="entry name" value="Hcp1-like"/>
    <property type="match status" value="1"/>
</dbReference>
<dbReference type="Proteomes" id="UP000091897">
    <property type="component" value="Chromosome"/>
</dbReference>
<dbReference type="Pfam" id="PF05638">
    <property type="entry name" value="T6SS_HCP"/>
    <property type="match status" value="1"/>
</dbReference>
<dbReference type="InterPro" id="IPR036624">
    <property type="entry name" value="Hcp1-lik_sf"/>
</dbReference>
<evidence type="ECO:0000313" key="3">
    <source>
        <dbReference type="Proteomes" id="UP000091897"/>
    </source>
</evidence>
<dbReference type="PANTHER" id="PTHR36152:SF5">
    <property type="entry name" value="PROTEIN HCP1"/>
    <property type="match status" value="1"/>
</dbReference>
<gene>
    <name evidence="1" type="ORF">BAU06_21660</name>
    <name evidence="2" type="ORF">BAU08_22195</name>
</gene>
<accession>A0A193G127</accession>
<evidence type="ECO:0008006" key="5">
    <source>
        <dbReference type="Google" id="ProtNLM"/>
    </source>
</evidence>
<dbReference type="Gene3D" id="2.30.110.20">
    <property type="entry name" value="Hcp1-like"/>
    <property type="match status" value="1"/>
</dbReference>
<proteinExistence type="predicted"/>
<evidence type="ECO:0000313" key="4">
    <source>
        <dbReference type="Proteomes" id="UP000092213"/>
    </source>
</evidence>
<dbReference type="NCBIfam" id="TIGR03344">
    <property type="entry name" value="VI_effect_Hcp1"/>
    <property type="match status" value="1"/>
</dbReference>
<dbReference type="STRING" id="463025.BAU08_22195"/>
<protein>
    <recommendedName>
        <fullName evidence="5">Hcp1 family type VI secretion system effector</fullName>
    </recommendedName>
</protein>
<dbReference type="RefSeq" id="WP_066355384.1">
    <property type="nucleotide sequence ID" value="NZ_CBCSFJ010000011.1"/>
</dbReference>
<dbReference type="EMBL" id="CP016171">
    <property type="protein sequence ID" value="ANN73707.1"/>
    <property type="molecule type" value="Genomic_DNA"/>
</dbReference>
<dbReference type="InterPro" id="IPR008514">
    <property type="entry name" value="T6SS_Hcp"/>
</dbReference>
<evidence type="ECO:0000313" key="2">
    <source>
        <dbReference type="EMBL" id="ANN73707.1"/>
    </source>
</evidence>
<dbReference type="KEGG" id="bbro:BAU06_21660"/>
<evidence type="ECO:0000313" key="1">
    <source>
        <dbReference type="EMBL" id="ANN68566.1"/>
    </source>
</evidence>
<name>A0A193G127_9BORD</name>
<keyword evidence="3" id="KW-1185">Reference proteome</keyword>
<sequence>MAVDIFMKIDGANGESKDANHKDWTDVLSFSWGATQPGNMSSGGGLGAGKASFNDLHVVARIDKAAPAVMKHCASGKHLNMVQLSMCKAGGTQIEYSKITLEDVLVSSVQISGDGGSEAGVIANFAFQAAKVKQQYWEQTDQGGKGAETLVAWDIKQNKEVG</sequence>
<dbReference type="InterPro" id="IPR053165">
    <property type="entry name" value="HSI-I_assembly_Hcp1"/>
</dbReference>
<reference evidence="3 4" key="1">
    <citation type="submission" date="2016-06" db="EMBL/GenBank/DDBJ databases">
        <title>Complete genome sequences of Bordetella bronchialis and Bordetella flabilis.</title>
        <authorList>
            <person name="LiPuma J.J."/>
            <person name="Spilker T."/>
        </authorList>
    </citation>
    <scope>NUCLEOTIDE SEQUENCE [LARGE SCALE GENOMIC DNA]</scope>
    <source>
        <strain evidence="2 4">AU17976</strain>
        <strain evidence="1 3">AU3182</strain>
    </source>
</reference>
<organism evidence="2 4">
    <name type="scientific">Bordetella bronchialis</name>
    <dbReference type="NCBI Taxonomy" id="463025"/>
    <lineage>
        <taxon>Bacteria</taxon>
        <taxon>Pseudomonadati</taxon>
        <taxon>Pseudomonadota</taxon>
        <taxon>Betaproteobacteria</taxon>
        <taxon>Burkholderiales</taxon>
        <taxon>Alcaligenaceae</taxon>
        <taxon>Bordetella</taxon>
    </lineage>
</organism>
<dbReference type="EMBL" id="CP016170">
    <property type="protein sequence ID" value="ANN68566.1"/>
    <property type="molecule type" value="Genomic_DNA"/>
</dbReference>
<dbReference type="Proteomes" id="UP000092213">
    <property type="component" value="Chromosome"/>
</dbReference>
<dbReference type="AlphaFoldDB" id="A0A193G127"/>
<dbReference type="PANTHER" id="PTHR36152">
    <property type="entry name" value="CYTOPLASMIC PROTEIN-RELATED"/>
    <property type="match status" value="1"/>
</dbReference>